<feature type="region of interest" description="Disordered" evidence="3">
    <location>
        <begin position="227"/>
        <end position="276"/>
    </location>
</feature>
<comment type="similarity">
    <text evidence="1">Belongs to the MlaA family.</text>
</comment>
<dbReference type="EMBL" id="LNYP01000031">
    <property type="protein sequence ID" value="KTD36890.1"/>
    <property type="molecule type" value="Genomic_DNA"/>
</dbReference>
<gene>
    <name evidence="5" type="ORF">Loak_2026</name>
</gene>
<dbReference type="PATRIC" id="fig|29423.5.peg.2126"/>
<protein>
    <submittedName>
        <fullName evidence="5">Lipoprotein VacJ-like protein</fullName>
    </submittedName>
</protein>
<evidence type="ECO:0000256" key="3">
    <source>
        <dbReference type="SAM" id="MobiDB-lite"/>
    </source>
</evidence>
<feature type="chain" id="PRO_5006915954" evidence="4">
    <location>
        <begin position="25"/>
        <end position="276"/>
    </location>
</feature>
<evidence type="ECO:0000256" key="1">
    <source>
        <dbReference type="ARBA" id="ARBA00010634"/>
    </source>
</evidence>
<comment type="caution">
    <text evidence="5">The sequence shown here is derived from an EMBL/GenBank/DDBJ whole genome shotgun (WGS) entry which is preliminary data.</text>
</comment>
<accession>A0A0W0WX69</accession>
<evidence type="ECO:0000313" key="5">
    <source>
        <dbReference type="EMBL" id="KTD36890.1"/>
    </source>
</evidence>
<dbReference type="GO" id="GO:0016020">
    <property type="term" value="C:membrane"/>
    <property type="evidence" value="ECO:0007669"/>
    <property type="project" value="InterPro"/>
</dbReference>
<dbReference type="GO" id="GO:0120010">
    <property type="term" value="P:intermembrane phospholipid transfer"/>
    <property type="evidence" value="ECO:0007669"/>
    <property type="project" value="TreeGrafter"/>
</dbReference>
<feature type="signal peptide" evidence="4">
    <location>
        <begin position="1"/>
        <end position="24"/>
    </location>
</feature>
<dbReference type="PANTHER" id="PTHR30035:SF3">
    <property type="entry name" value="INTERMEMBRANE PHOSPHOLIPID TRANSPORT SYSTEM LIPOPROTEIN MLAA"/>
    <property type="match status" value="1"/>
</dbReference>
<dbReference type="PROSITE" id="PS51257">
    <property type="entry name" value="PROKAR_LIPOPROTEIN"/>
    <property type="match status" value="1"/>
</dbReference>
<dbReference type="AlphaFoldDB" id="A0A0W0WX69"/>
<organism evidence="5 6">
    <name type="scientific">Legionella oakridgensis</name>
    <dbReference type="NCBI Taxonomy" id="29423"/>
    <lineage>
        <taxon>Bacteria</taxon>
        <taxon>Pseudomonadati</taxon>
        <taxon>Pseudomonadota</taxon>
        <taxon>Gammaproteobacteria</taxon>
        <taxon>Legionellales</taxon>
        <taxon>Legionellaceae</taxon>
        <taxon>Legionella</taxon>
    </lineage>
</organism>
<dbReference type="PANTHER" id="PTHR30035">
    <property type="entry name" value="LIPOPROTEIN VACJ-RELATED"/>
    <property type="match status" value="1"/>
</dbReference>
<proteinExistence type="inferred from homology"/>
<dbReference type="Proteomes" id="UP000054858">
    <property type="component" value="Unassembled WGS sequence"/>
</dbReference>
<keyword evidence="2 4" id="KW-0732">Signal</keyword>
<dbReference type="InterPro" id="IPR007428">
    <property type="entry name" value="MlaA"/>
</dbReference>
<name>A0A0W0WX69_9GAMM</name>
<dbReference type="Pfam" id="PF04333">
    <property type="entry name" value="MlaA"/>
    <property type="match status" value="1"/>
</dbReference>
<evidence type="ECO:0000256" key="4">
    <source>
        <dbReference type="SAM" id="SignalP"/>
    </source>
</evidence>
<dbReference type="PRINTS" id="PR01805">
    <property type="entry name" value="VACJLIPOPROT"/>
</dbReference>
<sequence>MIMRLIVTLAAFTGTLLLTSCVQKGTNPVDPYEPINRKIHQFNMAFDATVLKPPAKLYKAILPSPIRAGINNAYNNINMLPTVANDVLQWEWNYAIKDSWRFLINSTFGIAGVFDVAANSFSLPAHSNDLGLTFAKWGDKKSPYVVIPFLGPSTIRDGMGMMFDYALFTPYPYIKSDKWLYSILGLRYIDLRSQMLENDRLIAEAMDQYTFIRDAYLQNRNYRINGAQDNGTQDDLGSLYVDDEAGESESTPADANPQPEFPLTEAKHAARRAVPA</sequence>
<reference evidence="5 6" key="1">
    <citation type="submission" date="2015-11" db="EMBL/GenBank/DDBJ databases">
        <title>Genomic analysis of 38 Legionella species identifies large and diverse effector repertoires.</title>
        <authorList>
            <person name="Burstein D."/>
            <person name="Amaro F."/>
            <person name="Zusman T."/>
            <person name="Lifshitz Z."/>
            <person name="Cohen O."/>
            <person name="Gilbert J.A."/>
            <person name="Pupko T."/>
            <person name="Shuman H.A."/>
            <person name="Segal G."/>
        </authorList>
    </citation>
    <scope>NUCLEOTIDE SEQUENCE [LARGE SCALE GENOMIC DNA]</scope>
    <source>
        <strain evidence="5 6">Oak Ridge-10</strain>
    </source>
</reference>
<evidence type="ECO:0000256" key="2">
    <source>
        <dbReference type="ARBA" id="ARBA00022729"/>
    </source>
</evidence>
<evidence type="ECO:0000313" key="6">
    <source>
        <dbReference type="Proteomes" id="UP000054858"/>
    </source>
</evidence>
<keyword evidence="5" id="KW-0449">Lipoprotein</keyword>